<dbReference type="GO" id="GO:0003700">
    <property type="term" value="F:DNA-binding transcription factor activity"/>
    <property type="evidence" value="ECO:0007669"/>
    <property type="project" value="TreeGrafter"/>
</dbReference>
<feature type="domain" description="HTH tetR-type" evidence="3">
    <location>
        <begin position="6"/>
        <end position="66"/>
    </location>
</feature>
<dbReference type="STRING" id="645991.Sgly_1575"/>
<dbReference type="InterPro" id="IPR001647">
    <property type="entry name" value="HTH_TetR"/>
</dbReference>
<dbReference type="Proteomes" id="UP000007488">
    <property type="component" value="Chromosome"/>
</dbReference>
<dbReference type="GO" id="GO:0000976">
    <property type="term" value="F:transcription cis-regulatory region binding"/>
    <property type="evidence" value="ECO:0007669"/>
    <property type="project" value="TreeGrafter"/>
</dbReference>
<evidence type="ECO:0000256" key="1">
    <source>
        <dbReference type="ARBA" id="ARBA00023125"/>
    </source>
</evidence>
<dbReference type="InterPro" id="IPR050109">
    <property type="entry name" value="HTH-type_TetR-like_transc_reg"/>
</dbReference>
<feature type="DNA-binding region" description="H-T-H motif" evidence="2">
    <location>
        <begin position="29"/>
        <end position="48"/>
    </location>
</feature>
<evidence type="ECO:0000259" key="3">
    <source>
        <dbReference type="PROSITE" id="PS50977"/>
    </source>
</evidence>
<dbReference type="eggNOG" id="COG1309">
    <property type="taxonomic scope" value="Bacteria"/>
</dbReference>
<name>F0SXP0_SYNGF</name>
<keyword evidence="1 2" id="KW-0238">DNA-binding</keyword>
<sequence length="204" mass="23338">MPKDFDKTHVCILESAKKEFLGKGFANANLREISKNAGVTTGGLYRHFADKEALFAALVDPVLEEFYRQADMFKDRDYDLMEQGRLDTMWESGADLDLLLEMIYQYFDGFKLLICCSEGTAYAGFIHDFVMMEQRETLAFLEAARLRGVPVRDILPEELHLLLSAYASAIFEVVVHDFTHEAAQHYLKTLQAFFYPGWRAVLGL</sequence>
<dbReference type="PANTHER" id="PTHR30055:SF223">
    <property type="entry name" value="HTH-TYPE TRANSCRIPTIONAL REGULATOR UIDR"/>
    <property type="match status" value="1"/>
</dbReference>
<protein>
    <submittedName>
        <fullName evidence="4">Regulatory protein TetR</fullName>
    </submittedName>
</protein>
<evidence type="ECO:0000313" key="5">
    <source>
        <dbReference type="Proteomes" id="UP000007488"/>
    </source>
</evidence>
<keyword evidence="5" id="KW-1185">Reference proteome</keyword>
<dbReference type="HOGENOM" id="CLU_069356_6_0_9"/>
<dbReference type="PROSITE" id="PS50977">
    <property type="entry name" value="HTH_TETR_2"/>
    <property type="match status" value="1"/>
</dbReference>
<dbReference type="RefSeq" id="WP_013624743.1">
    <property type="nucleotide sequence ID" value="NC_015172.1"/>
</dbReference>
<gene>
    <name evidence="4" type="ordered locus">Sgly_1575</name>
</gene>
<dbReference type="Pfam" id="PF00440">
    <property type="entry name" value="TetR_N"/>
    <property type="match status" value="1"/>
</dbReference>
<accession>F0SXP0</accession>
<dbReference type="Gene3D" id="1.10.357.10">
    <property type="entry name" value="Tetracycline Repressor, domain 2"/>
    <property type="match status" value="1"/>
</dbReference>
<evidence type="ECO:0000313" key="4">
    <source>
        <dbReference type="EMBL" id="ADY55873.1"/>
    </source>
</evidence>
<reference evidence="5" key="2">
    <citation type="submission" date="2011-02" db="EMBL/GenBank/DDBJ databases">
        <title>The complete genome of Syntrophobotulus glycolicus DSM 8271.</title>
        <authorList>
            <person name="Lucas S."/>
            <person name="Copeland A."/>
            <person name="Lapidus A."/>
            <person name="Bruce D."/>
            <person name="Goodwin L."/>
            <person name="Pitluck S."/>
            <person name="Kyrpides N."/>
            <person name="Mavromatis K."/>
            <person name="Pagani I."/>
            <person name="Ivanova N."/>
            <person name="Mikhailova N."/>
            <person name="Chertkov O."/>
            <person name="Held B."/>
            <person name="Detter J.C."/>
            <person name="Tapia R."/>
            <person name="Han C."/>
            <person name="Land M."/>
            <person name="Hauser L."/>
            <person name="Markowitz V."/>
            <person name="Cheng J.-F."/>
            <person name="Hugenholtz P."/>
            <person name="Woyke T."/>
            <person name="Wu D."/>
            <person name="Spring S."/>
            <person name="Schroeder M."/>
            <person name="Brambilla E."/>
            <person name="Klenk H.-P."/>
            <person name="Eisen J.A."/>
        </authorList>
    </citation>
    <scope>NUCLEOTIDE SEQUENCE [LARGE SCALE GENOMIC DNA]</scope>
    <source>
        <strain evidence="5">DSM 8271 / FlGlyR</strain>
    </source>
</reference>
<dbReference type="SUPFAM" id="SSF46689">
    <property type="entry name" value="Homeodomain-like"/>
    <property type="match status" value="1"/>
</dbReference>
<dbReference type="InterPro" id="IPR009057">
    <property type="entry name" value="Homeodomain-like_sf"/>
</dbReference>
<dbReference type="EMBL" id="CP002547">
    <property type="protein sequence ID" value="ADY55873.1"/>
    <property type="molecule type" value="Genomic_DNA"/>
</dbReference>
<evidence type="ECO:0000256" key="2">
    <source>
        <dbReference type="PROSITE-ProRule" id="PRU00335"/>
    </source>
</evidence>
<dbReference type="AlphaFoldDB" id="F0SXP0"/>
<proteinExistence type="predicted"/>
<dbReference type="PRINTS" id="PR00455">
    <property type="entry name" value="HTHTETR"/>
</dbReference>
<organism evidence="4 5">
    <name type="scientific">Syntrophobotulus glycolicus (strain DSM 8271 / FlGlyR)</name>
    <dbReference type="NCBI Taxonomy" id="645991"/>
    <lineage>
        <taxon>Bacteria</taxon>
        <taxon>Bacillati</taxon>
        <taxon>Bacillota</taxon>
        <taxon>Clostridia</taxon>
        <taxon>Eubacteriales</taxon>
        <taxon>Desulfitobacteriaceae</taxon>
        <taxon>Syntrophobotulus</taxon>
    </lineage>
</organism>
<dbReference type="OrthoDB" id="9814200at2"/>
<reference evidence="4 5" key="1">
    <citation type="journal article" date="2011" name="Stand. Genomic Sci.">
        <title>Complete genome sequence of Syntrophobotulus glycolicus type strain (FlGlyR).</title>
        <authorList>
            <person name="Han C."/>
            <person name="Mwirichia R."/>
            <person name="Chertkov O."/>
            <person name="Held B."/>
            <person name="Lapidus A."/>
            <person name="Nolan M."/>
            <person name="Lucas S."/>
            <person name="Hammon N."/>
            <person name="Deshpande S."/>
            <person name="Cheng J.F."/>
            <person name="Tapia R."/>
            <person name="Goodwin L."/>
            <person name="Pitluck S."/>
            <person name="Huntemann M."/>
            <person name="Liolios K."/>
            <person name="Ivanova N."/>
            <person name="Pagani I."/>
            <person name="Mavromatis K."/>
            <person name="Ovchinikova G."/>
            <person name="Pati A."/>
            <person name="Chen A."/>
            <person name="Palaniappan K."/>
            <person name="Land M."/>
            <person name="Hauser L."/>
            <person name="Brambilla E.M."/>
            <person name="Rohde M."/>
            <person name="Spring S."/>
            <person name="Sikorski J."/>
            <person name="Goker M."/>
            <person name="Woyke T."/>
            <person name="Bristow J."/>
            <person name="Eisen J.A."/>
            <person name="Markowitz V."/>
            <person name="Hugenholtz P."/>
            <person name="Kyrpides N.C."/>
            <person name="Klenk H.P."/>
            <person name="Detter J.C."/>
        </authorList>
    </citation>
    <scope>NUCLEOTIDE SEQUENCE [LARGE SCALE GENOMIC DNA]</scope>
    <source>
        <strain evidence="5">DSM 8271 / FlGlyR</strain>
    </source>
</reference>
<dbReference type="KEGG" id="sgy:Sgly_1575"/>
<dbReference type="PANTHER" id="PTHR30055">
    <property type="entry name" value="HTH-TYPE TRANSCRIPTIONAL REGULATOR RUTR"/>
    <property type="match status" value="1"/>
</dbReference>